<accession>A0A6A3DJH0</accession>
<evidence type="ECO:0000313" key="3">
    <source>
        <dbReference type="EMBL" id="KAE9055424.1"/>
    </source>
</evidence>
<evidence type="ECO:0000313" key="5">
    <source>
        <dbReference type="EMBL" id="KAE9276602.1"/>
    </source>
</evidence>
<dbReference type="Proteomes" id="UP000440367">
    <property type="component" value="Unassembled WGS sequence"/>
</dbReference>
<protein>
    <submittedName>
        <fullName evidence="1">Uncharacterized protein</fullName>
    </submittedName>
</protein>
<organism evidence="1 7">
    <name type="scientific">Phytophthora fragariae</name>
    <dbReference type="NCBI Taxonomy" id="53985"/>
    <lineage>
        <taxon>Eukaryota</taxon>
        <taxon>Sar</taxon>
        <taxon>Stramenopiles</taxon>
        <taxon>Oomycota</taxon>
        <taxon>Peronosporomycetes</taxon>
        <taxon>Peronosporales</taxon>
        <taxon>Peronosporaceae</taxon>
        <taxon>Phytophthora</taxon>
    </lineage>
</organism>
<gene>
    <name evidence="5" type="ORF">PF001_g26043</name>
    <name evidence="4" type="ORF">PF002_g25157</name>
    <name evidence="3" type="ORF">PF007_g32320</name>
    <name evidence="6" type="ORF">PF008_g26894</name>
    <name evidence="1" type="ORF">PF009_g27695</name>
    <name evidence="2" type="ORF">PF011_g31880</name>
</gene>
<evidence type="ECO:0000313" key="10">
    <source>
        <dbReference type="Proteomes" id="UP000441208"/>
    </source>
</evidence>
<dbReference type="EMBL" id="QXGE01003176">
    <property type="protein sequence ID" value="KAE9276602.1"/>
    <property type="molecule type" value="Genomic_DNA"/>
</dbReference>
<comment type="caution">
    <text evidence="1">The sequence shown here is derived from an EMBL/GenBank/DDBJ whole genome shotgun (WGS) entry which is preliminary data.</text>
</comment>
<dbReference type="EMBL" id="QXGF01003239">
    <property type="protein sequence ID" value="KAE8922032.1"/>
    <property type="molecule type" value="Genomic_DNA"/>
</dbReference>
<evidence type="ECO:0000313" key="11">
    <source>
        <dbReference type="Proteomes" id="UP000460718"/>
    </source>
</evidence>
<evidence type="ECO:0000313" key="12">
    <source>
        <dbReference type="Proteomes" id="UP000486351"/>
    </source>
</evidence>
<evidence type="ECO:0000313" key="1">
    <source>
        <dbReference type="EMBL" id="KAE8922032.1"/>
    </source>
</evidence>
<dbReference type="Proteomes" id="UP000486351">
    <property type="component" value="Unassembled WGS sequence"/>
</dbReference>
<evidence type="ECO:0000313" key="9">
    <source>
        <dbReference type="Proteomes" id="UP000440367"/>
    </source>
</evidence>
<evidence type="ECO:0000313" key="2">
    <source>
        <dbReference type="EMBL" id="KAE8955164.1"/>
    </source>
</evidence>
<dbReference type="Proteomes" id="UP000437068">
    <property type="component" value="Unassembled WGS sequence"/>
</dbReference>
<dbReference type="Proteomes" id="UP000460718">
    <property type="component" value="Unassembled WGS sequence"/>
</dbReference>
<evidence type="ECO:0000313" key="6">
    <source>
        <dbReference type="EMBL" id="KAE9285532.1"/>
    </source>
</evidence>
<sequence length="51" mass="5162">MNRACASAVSAASLTLESGSTTSTSAGVFSARVQLRVITNVSDFGEKHSSA</sequence>
<proteinExistence type="predicted"/>
<dbReference type="EMBL" id="QXFY01003399">
    <property type="protein sequence ID" value="KAE9285532.1"/>
    <property type="molecule type" value="Genomic_DNA"/>
</dbReference>
<dbReference type="EMBL" id="QXFZ01008695">
    <property type="protein sequence ID" value="KAE9055424.1"/>
    <property type="molecule type" value="Genomic_DNA"/>
</dbReference>
<dbReference type="AlphaFoldDB" id="A0A6A3DJH0"/>
<dbReference type="Proteomes" id="UP000429523">
    <property type="component" value="Unassembled WGS sequence"/>
</dbReference>
<reference evidence="7 8" key="1">
    <citation type="submission" date="2018-08" db="EMBL/GenBank/DDBJ databases">
        <title>Genomic investigation of the strawberry pathogen Phytophthora fragariae indicates pathogenicity is determined by transcriptional variation in three key races.</title>
        <authorList>
            <person name="Adams T.M."/>
            <person name="Armitage A.D."/>
            <person name="Sobczyk M.K."/>
            <person name="Bates H.J."/>
            <person name="Dunwell J.M."/>
            <person name="Nellist C.F."/>
            <person name="Harrison R.J."/>
        </authorList>
    </citation>
    <scope>NUCLEOTIDE SEQUENCE [LARGE SCALE GENOMIC DNA]</scope>
    <source>
        <strain evidence="5 8">A4</strain>
        <strain evidence="4 9">BC-1</strain>
        <strain evidence="3 10">NOV-71</strain>
        <strain evidence="6 12">NOV-77</strain>
        <strain evidence="1 7">NOV-9</strain>
        <strain evidence="2 11">SCRP245</strain>
    </source>
</reference>
<evidence type="ECO:0000313" key="8">
    <source>
        <dbReference type="Proteomes" id="UP000437068"/>
    </source>
</evidence>
<evidence type="ECO:0000313" key="7">
    <source>
        <dbReference type="Proteomes" id="UP000429523"/>
    </source>
</evidence>
<dbReference type="EMBL" id="QXGD01002410">
    <property type="protein sequence ID" value="KAE9189033.1"/>
    <property type="molecule type" value="Genomic_DNA"/>
</dbReference>
<name>A0A6A3DJH0_9STRA</name>
<dbReference type="EMBL" id="QXFW01008587">
    <property type="protein sequence ID" value="KAE8955164.1"/>
    <property type="molecule type" value="Genomic_DNA"/>
</dbReference>
<dbReference type="Proteomes" id="UP000441208">
    <property type="component" value="Unassembled WGS sequence"/>
</dbReference>
<evidence type="ECO:0000313" key="4">
    <source>
        <dbReference type="EMBL" id="KAE9189033.1"/>
    </source>
</evidence>